<keyword evidence="6" id="KW-1185">Reference proteome</keyword>
<evidence type="ECO:0000256" key="1">
    <source>
        <dbReference type="ARBA" id="ARBA00006479"/>
    </source>
</evidence>
<dbReference type="Proteomes" id="UP000068137">
    <property type="component" value="Chromosome"/>
</dbReference>
<dbReference type="InterPro" id="IPR000600">
    <property type="entry name" value="ROK"/>
</dbReference>
<dbReference type="STRING" id="1528099.AL705_07990"/>
<reference evidence="3 5" key="1">
    <citation type="journal article" date="2015" name="Genome Announc.">
        <title>Complete Genome Sequences for Two Strains of a Novel Fastidious, Partially Acid-Fast, Gram-Positive Corynebacterineae Bacterium, Derived from Human Clinical Samples.</title>
        <authorList>
            <person name="Nicholson A.C."/>
            <person name="Bell M."/>
            <person name="Humrighouse B.W."/>
            <person name="McQuiston J.R."/>
        </authorList>
    </citation>
    <scope>NUCLEOTIDE SEQUENCE [LARGE SCALE GENOMIC DNA]</scope>
    <source>
        <strain evidence="3 5">X1698</strain>
    </source>
</reference>
<dbReference type="InterPro" id="IPR043129">
    <property type="entry name" value="ATPase_NBD"/>
</dbReference>
<dbReference type="OrthoDB" id="3605644at2"/>
<gene>
    <name evidence="3" type="ORF">AL705_07990</name>
    <name evidence="4" type="ORF">LC603019_01608</name>
</gene>
<reference evidence="4 6" key="3">
    <citation type="submission" date="2019-04" db="EMBL/GenBank/DDBJ databases">
        <authorList>
            <person name="Seth-Smith MB H."/>
            <person name="Seth-Smith H."/>
        </authorList>
    </citation>
    <scope>NUCLEOTIDE SEQUENCE [LARGE SCALE GENOMIC DNA]</scope>
    <source>
        <strain evidence="4">USB-603019</strain>
    </source>
</reference>
<dbReference type="Pfam" id="PF00480">
    <property type="entry name" value="ROK"/>
    <property type="match status" value="1"/>
</dbReference>
<dbReference type="PANTHER" id="PTHR18964">
    <property type="entry name" value="ROK (REPRESSOR, ORF, KINASE) FAMILY"/>
    <property type="match status" value="1"/>
</dbReference>
<dbReference type="KEGG" id="cbq:AL705_07990"/>
<dbReference type="Gene3D" id="3.30.420.40">
    <property type="match status" value="2"/>
</dbReference>
<accession>A0A0M4MYI1</accession>
<dbReference type="Proteomes" id="UP000324288">
    <property type="component" value="Chromosome"/>
</dbReference>
<feature type="region of interest" description="Disordered" evidence="2">
    <location>
        <begin position="1"/>
        <end position="32"/>
    </location>
</feature>
<evidence type="ECO:0000313" key="3">
    <source>
        <dbReference type="EMBL" id="ALE19468.1"/>
    </source>
</evidence>
<dbReference type="EMBL" id="LR584267">
    <property type="protein sequence ID" value="VHO01680.1"/>
    <property type="molecule type" value="Genomic_DNA"/>
</dbReference>
<organism evidence="3 5">
    <name type="scientific">Lawsonella clevelandensis</name>
    <dbReference type="NCBI Taxonomy" id="1528099"/>
    <lineage>
        <taxon>Bacteria</taxon>
        <taxon>Bacillati</taxon>
        <taxon>Actinomycetota</taxon>
        <taxon>Actinomycetes</taxon>
        <taxon>Mycobacteriales</taxon>
        <taxon>Lawsonellaceae</taxon>
        <taxon>Lawsonella</taxon>
    </lineage>
</organism>
<dbReference type="AlphaFoldDB" id="A0A0M4MYI1"/>
<dbReference type="InterPro" id="IPR036388">
    <property type="entry name" value="WH-like_DNA-bd_sf"/>
</dbReference>
<feature type="compositionally biased region" description="Low complexity" evidence="2">
    <location>
        <begin position="11"/>
        <end position="32"/>
    </location>
</feature>
<proteinExistence type="inferred from homology"/>
<name>A0A0M4MYI1_9ACTN</name>
<evidence type="ECO:0000313" key="4">
    <source>
        <dbReference type="EMBL" id="VHO01680.1"/>
    </source>
</evidence>
<dbReference type="EMBL" id="CP012390">
    <property type="protein sequence ID" value="ALE19468.1"/>
    <property type="molecule type" value="Genomic_DNA"/>
</dbReference>
<evidence type="ECO:0000313" key="6">
    <source>
        <dbReference type="Proteomes" id="UP000324288"/>
    </source>
</evidence>
<dbReference type="RefSeq" id="WP_053962555.1">
    <property type="nucleotide sequence ID" value="NZ_CP012390.1"/>
</dbReference>
<sequence>MSYATITTPNTNSSAIHASTASAPASPTPVSRAVRRRSASIIPQPWVSTGAGYVVAPQLHLGEGAAARIFHLAHTEEPLQRDRAAELTGVSRATVNRNVISLLEAELLEEREDLTELGAIGRPALPVTVRTDKYAVLGIYIGRWTASVTLHDLRGRILGGKHLRQGLVTGTAPGALLTALEEAALYVLGYRNQRTVLWTGVAVEASVTAEGIVTDSAAGWNDVAVGQYFATGLGLPVSLSPHVEAMSAAELWNTSSHDVAASTLYVYARETLGIGQVYNGQVHHSAASSGTFGHLVAGPTTLLDPQGEGTVGSAVKDSAVVAAAQAAGLPVETVAELVALAEDGNSDAKTILRERAVVLGEAISSLVSLLNPTRVVLGGQAFTDSPETLSLVASIARQNAKGLDIRVTAARGRVQQQAAAAVAITAVANDPLQVINKKQK</sequence>
<dbReference type="SUPFAM" id="SSF53067">
    <property type="entry name" value="Actin-like ATPase domain"/>
    <property type="match status" value="1"/>
</dbReference>
<comment type="similarity">
    <text evidence="1">Belongs to the ROK (NagC/XylR) family.</text>
</comment>
<protein>
    <submittedName>
        <fullName evidence="4">Transcriptional regulator</fullName>
    </submittedName>
</protein>
<dbReference type="PANTHER" id="PTHR18964:SF149">
    <property type="entry name" value="BIFUNCTIONAL UDP-N-ACETYLGLUCOSAMINE 2-EPIMERASE_N-ACETYLMANNOSAMINE KINASE"/>
    <property type="match status" value="1"/>
</dbReference>
<dbReference type="Gene3D" id="1.10.10.10">
    <property type="entry name" value="Winged helix-like DNA-binding domain superfamily/Winged helix DNA-binding domain"/>
    <property type="match status" value="1"/>
</dbReference>
<evidence type="ECO:0000313" key="5">
    <source>
        <dbReference type="Proteomes" id="UP000068137"/>
    </source>
</evidence>
<reference evidence="3" key="2">
    <citation type="journal article" date="2016" name="Int. J. Syst. Evol. Microbiol.">
        <title>Lawsonella clevelandensis gen. nov., sp. nov., a new member of the suborder Corynebacterineae isolated from human abscesses.</title>
        <authorList>
            <person name="Bell M.E."/>
            <person name="Bernard K.A."/>
            <person name="Harrington S.M."/>
            <person name="Patel N.B."/>
            <person name="Tucker T.A."/>
            <person name="Metcalfe M.G."/>
            <person name="McQuiston J.R."/>
        </authorList>
    </citation>
    <scope>NUCLEOTIDE SEQUENCE</scope>
    <source>
        <strain evidence="3">X1698</strain>
    </source>
</reference>
<evidence type="ECO:0000256" key="2">
    <source>
        <dbReference type="SAM" id="MobiDB-lite"/>
    </source>
</evidence>
<feature type="compositionally biased region" description="Polar residues" evidence="2">
    <location>
        <begin position="1"/>
        <end position="10"/>
    </location>
</feature>